<organism evidence="5 6">
    <name type="scientific">Penstemon davidsonii</name>
    <dbReference type="NCBI Taxonomy" id="160366"/>
    <lineage>
        <taxon>Eukaryota</taxon>
        <taxon>Viridiplantae</taxon>
        <taxon>Streptophyta</taxon>
        <taxon>Embryophyta</taxon>
        <taxon>Tracheophyta</taxon>
        <taxon>Spermatophyta</taxon>
        <taxon>Magnoliopsida</taxon>
        <taxon>eudicotyledons</taxon>
        <taxon>Gunneridae</taxon>
        <taxon>Pentapetalae</taxon>
        <taxon>asterids</taxon>
        <taxon>lamiids</taxon>
        <taxon>Lamiales</taxon>
        <taxon>Plantaginaceae</taxon>
        <taxon>Cheloneae</taxon>
        <taxon>Penstemon</taxon>
    </lineage>
</organism>
<sequence length="475" mass="53094">METEEHHLIFIPGPGMGHIVAAVEVSKLLLSRDPHLSIIFLLINDPQIQNYIQSLHKQPNPNLEFLDLPKAQTPNNSTAQLDSKSPPVIAFEKIQRHKPQVKDAVHNIVKSKSNVVGFIVDMFCAPMIDVAKEFNIPTYTFFTSSATFLSLKLHVLTLHDEHGINVSEFKDSDKEFYVPGFLNHVPAKVLPSTMLDNLNGGLEIVLTTARKIKETKGVLVNTFQELELTAIESLSNRIDKIPPIYPIGPIVNLNNESKNDDYGIVSWLDNQPVSSVVFLCFGSQGSFSEAQIKQLAVALEQSGHRFLWSLKRRPPFNYTNPDEALPQGFLQRCSRFGKVIGWAPQVTVLSHSAIGGFVSHCGWNSILESLKFGVPIAAWPMYAEQQVNAFQMVVELEMAVEIKMDYRDEISDDEIVVSSEEIEKGIRKLMEKDFSGIREKVKGMKEKGERALLEGGSSDKFLGCLIHDILKNSST</sequence>
<dbReference type="InterPro" id="IPR035595">
    <property type="entry name" value="UDP_glycos_trans_CS"/>
</dbReference>
<gene>
    <name evidence="5" type="ORF">RD792_000160</name>
</gene>
<dbReference type="InterPro" id="IPR002213">
    <property type="entry name" value="UDP_glucos_trans"/>
</dbReference>
<dbReference type="EMBL" id="JAYDYQ010001086">
    <property type="protein sequence ID" value="KAK4492835.1"/>
    <property type="molecule type" value="Genomic_DNA"/>
</dbReference>
<evidence type="ECO:0000313" key="6">
    <source>
        <dbReference type="Proteomes" id="UP001291926"/>
    </source>
</evidence>
<comment type="caution">
    <text evidence="5">The sequence shown here is derived from an EMBL/GenBank/DDBJ whole genome shotgun (WGS) entry which is preliminary data.</text>
</comment>
<dbReference type="EC" id="2.4.1.-" evidence="4"/>
<comment type="similarity">
    <text evidence="1 3">Belongs to the UDP-glycosyltransferase family.</text>
</comment>
<protein>
    <recommendedName>
        <fullName evidence="4">Glycosyltransferase</fullName>
        <ecNumber evidence="4">2.4.1.-</ecNumber>
    </recommendedName>
</protein>
<evidence type="ECO:0000256" key="1">
    <source>
        <dbReference type="ARBA" id="ARBA00009995"/>
    </source>
</evidence>
<keyword evidence="6" id="KW-1185">Reference proteome</keyword>
<accession>A0ABR0DV90</accession>
<dbReference type="Pfam" id="PF00201">
    <property type="entry name" value="UDPGT"/>
    <property type="match status" value="1"/>
</dbReference>
<proteinExistence type="inferred from homology"/>
<dbReference type="PANTHER" id="PTHR48048">
    <property type="entry name" value="GLYCOSYLTRANSFERASE"/>
    <property type="match status" value="1"/>
</dbReference>
<evidence type="ECO:0000256" key="2">
    <source>
        <dbReference type="ARBA" id="ARBA00022679"/>
    </source>
</evidence>
<dbReference type="Proteomes" id="UP001291926">
    <property type="component" value="Unassembled WGS sequence"/>
</dbReference>
<evidence type="ECO:0000256" key="4">
    <source>
        <dbReference type="RuleBase" id="RU362057"/>
    </source>
</evidence>
<keyword evidence="2 3" id="KW-0808">Transferase</keyword>
<dbReference type="PANTHER" id="PTHR48048:SF45">
    <property type="entry name" value="GLYCOSYLTRANSFERASE"/>
    <property type="match status" value="1"/>
</dbReference>
<reference evidence="5 6" key="1">
    <citation type="journal article" date="2023" name="bioRxiv">
        <title>Genome report: Whole genome sequence and annotation of Penstemon davidsonii.</title>
        <authorList>
            <person name="Ostevik K.L."/>
            <person name="Alabady M."/>
            <person name="Zhang M."/>
            <person name="Rausher M.D."/>
        </authorList>
    </citation>
    <scope>NUCLEOTIDE SEQUENCE [LARGE SCALE GENOMIC DNA]</scope>
    <source>
        <strain evidence="5">DNT005</strain>
        <tissue evidence="5">Whole leaf</tissue>
    </source>
</reference>
<dbReference type="InterPro" id="IPR050481">
    <property type="entry name" value="UDP-glycosyltransf_plant"/>
</dbReference>
<evidence type="ECO:0000313" key="5">
    <source>
        <dbReference type="EMBL" id="KAK4492835.1"/>
    </source>
</evidence>
<dbReference type="Gene3D" id="3.40.50.2000">
    <property type="entry name" value="Glycogen Phosphorylase B"/>
    <property type="match status" value="2"/>
</dbReference>
<name>A0ABR0DV90_9LAMI</name>
<keyword evidence="3" id="KW-0328">Glycosyltransferase</keyword>
<evidence type="ECO:0000256" key="3">
    <source>
        <dbReference type="RuleBase" id="RU003718"/>
    </source>
</evidence>
<dbReference type="SUPFAM" id="SSF53756">
    <property type="entry name" value="UDP-Glycosyltransferase/glycogen phosphorylase"/>
    <property type="match status" value="1"/>
</dbReference>
<dbReference type="CDD" id="cd03784">
    <property type="entry name" value="GT1_Gtf-like"/>
    <property type="match status" value="1"/>
</dbReference>
<dbReference type="PROSITE" id="PS00375">
    <property type="entry name" value="UDPGT"/>
    <property type="match status" value="1"/>
</dbReference>